<feature type="repeat" description="ANK" evidence="4">
    <location>
        <begin position="319"/>
        <end position="351"/>
    </location>
</feature>
<dbReference type="InterPro" id="IPR008271">
    <property type="entry name" value="Ser/Thr_kinase_AS"/>
</dbReference>
<protein>
    <recommendedName>
        <fullName evidence="7">Protein kinase domain-containing protein</fullName>
    </recommendedName>
</protein>
<feature type="domain" description="Protein kinase" evidence="7">
    <location>
        <begin position="407"/>
        <end position="696"/>
    </location>
</feature>
<evidence type="ECO:0000256" key="2">
    <source>
        <dbReference type="ARBA" id="ARBA00022741"/>
    </source>
</evidence>
<dbReference type="InterPro" id="IPR002110">
    <property type="entry name" value="Ankyrin_rpt"/>
</dbReference>
<keyword evidence="4" id="KW-0040">ANK repeat</keyword>
<dbReference type="PANTHER" id="PTHR44329">
    <property type="entry name" value="SERINE/THREONINE-PROTEIN KINASE TNNI3K-RELATED"/>
    <property type="match status" value="1"/>
</dbReference>
<reference evidence="8 9" key="1">
    <citation type="journal article" date="2021" name="Sci. Rep.">
        <title>The genome of the diatom Chaetoceros tenuissimus carries an ancient integrated fragment of an extant virus.</title>
        <authorList>
            <person name="Hongo Y."/>
            <person name="Kimura K."/>
            <person name="Takaki Y."/>
            <person name="Yoshida Y."/>
            <person name="Baba S."/>
            <person name="Kobayashi G."/>
            <person name="Nagasaki K."/>
            <person name="Hano T."/>
            <person name="Tomaru Y."/>
        </authorList>
    </citation>
    <scope>NUCLEOTIDE SEQUENCE [LARGE SCALE GENOMIC DNA]</scope>
    <source>
        <strain evidence="8 9">NIES-3715</strain>
    </source>
</reference>
<feature type="binding site" evidence="5">
    <location>
        <position position="434"/>
    </location>
    <ligand>
        <name>ATP</name>
        <dbReference type="ChEBI" id="CHEBI:30616"/>
    </ligand>
</feature>
<dbReference type="GO" id="GO:0004674">
    <property type="term" value="F:protein serine/threonine kinase activity"/>
    <property type="evidence" value="ECO:0007669"/>
    <property type="project" value="TreeGrafter"/>
</dbReference>
<dbReference type="InterPro" id="IPR000719">
    <property type="entry name" value="Prot_kinase_dom"/>
</dbReference>
<evidence type="ECO:0000259" key="7">
    <source>
        <dbReference type="PROSITE" id="PS50011"/>
    </source>
</evidence>
<feature type="repeat" description="ANK" evidence="4">
    <location>
        <begin position="160"/>
        <end position="193"/>
    </location>
</feature>
<dbReference type="PRINTS" id="PR01415">
    <property type="entry name" value="ANKYRIN"/>
</dbReference>
<keyword evidence="9" id="KW-1185">Reference proteome</keyword>
<dbReference type="InterPro" id="IPR017441">
    <property type="entry name" value="Protein_kinase_ATP_BS"/>
</dbReference>
<comment type="caution">
    <text evidence="8">The sequence shown here is derived from an EMBL/GenBank/DDBJ whole genome shotgun (WGS) entry which is preliminary data.</text>
</comment>
<keyword evidence="2 5" id="KW-0547">Nucleotide-binding</keyword>
<organism evidence="8 9">
    <name type="scientific">Chaetoceros tenuissimus</name>
    <dbReference type="NCBI Taxonomy" id="426638"/>
    <lineage>
        <taxon>Eukaryota</taxon>
        <taxon>Sar</taxon>
        <taxon>Stramenopiles</taxon>
        <taxon>Ochrophyta</taxon>
        <taxon>Bacillariophyta</taxon>
        <taxon>Coscinodiscophyceae</taxon>
        <taxon>Chaetocerotophycidae</taxon>
        <taxon>Chaetocerotales</taxon>
        <taxon>Chaetocerotaceae</taxon>
        <taxon>Chaetoceros</taxon>
    </lineage>
</organism>
<keyword evidence="3 5" id="KW-0067">ATP-binding</keyword>
<dbReference type="SUPFAM" id="SSF48403">
    <property type="entry name" value="Ankyrin repeat"/>
    <property type="match status" value="1"/>
</dbReference>
<dbReference type="PROSITE" id="PS00107">
    <property type="entry name" value="PROTEIN_KINASE_ATP"/>
    <property type="match status" value="1"/>
</dbReference>
<dbReference type="Pfam" id="PF12796">
    <property type="entry name" value="Ank_2"/>
    <property type="match status" value="2"/>
</dbReference>
<proteinExistence type="inferred from homology"/>
<evidence type="ECO:0000313" key="9">
    <source>
        <dbReference type="Proteomes" id="UP001054902"/>
    </source>
</evidence>
<dbReference type="InterPro" id="IPR011009">
    <property type="entry name" value="Kinase-like_dom_sf"/>
</dbReference>
<dbReference type="Gene3D" id="3.30.200.20">
    <property type="entry name" value="Phosphorylase Kinase, domain 1"/>
    <property type="match status" value="1"/>
</dbReference>
<feature type="compositionally biased region" description="Low complexity" evidence="6">
    <location>
        <begin position="253"/>
        <end position="284"/>
    </location>
</feature>
<dbReference type="SUPFAM" id="SSF56112">
    <property type="entry name" value="Protein kinase-like (PK-like)"/>
    <property type="match status" value="1"/>
</dbReference>
<dbReference type="SMART" id="SM00220">
    <property type="entry name" value="S_TKc"/>
    <property type="match status" value="1"/>
</dbReference>
<dbReference type="Gene3D" id="1.25.40.20">
    <property type="entry name" value="Ankyrin repeat-containing domain"/>
    <property type="match status" value="2"/>
</dbReference>
<comment type="similarity">
    <text evidence="1">Belongs to the protein kinase superfamily. TKL Ser/Thr protein kinase family.</text>
</comment>
<dbReference type="EMBL" id="BLLK01000019">
    <property type="protein sequence ID" value="GFH43796.1"/>
    <property type="molecule type" value="Genomic_DNA"/>
</dbReference>
<dbReference type="Gene3D" id="1.10.510.10">
    <property type="entry name" value="Transferase(Phosphotransferase) domain 1"/>
    <property type="match status" value="1"/>
</dbReference>
<feature type="region of interest" description="Disordered" evidence="6">
    <location>
        <begin position="253"/>
        <end position="286"/>
    </location>
</feature>
<dbReference type="PROSITE" id="PS50297">
    <property type="entry name" value="ANK_REP_REGION"/>
    <property type="match status" value="2"/>
</dbReference>
<dbReference type="Proteomes" id="UP001054902">
    <property type="component" value="Unassembled WGS sequence"/>
</dbReference>
<evidence type="ECO:0000256" key="1">
    <source>
        <dbReference type="ARBA" id="ARBA00005843"/>
    </source>
</evidence>
<dbReference type="CDD" id="cd13999">
    <property type="entry name" value="STKc_MAP3K-like"/>
    <property type="match status" value="1"/>
</dbReference>
<name>A0AAD3CDI1_9STRA</name>
<dbReference type="AlphaFoldDB" id="A0AAD3CDI1"/>
<dbReference type="Pfam" id="PF00069">
    <property type="entry name" value="Pkinase"/>
    <property type="match status" value="1"/>
</dbReference>
<dbReference type="PROSITE" id="PS50088">
    <property type="entry name" value="ANK_REPEAT"/>
    <property type="match status" value="2"/>
</dbReference>
<evidence type="ECO:0000256" key="3">
    <source>
        <dbReference type="ARBA" id="ARBA00022840"/>
    </source>
</evidence>
<evidence type="ECO:0000256" key="6">
    <source>
        <dbReference type="SAM" id="MobiDB-lite"/>
    </source>
</evidence>
<gene>
    <name evidence="8" type="ORF">CTEN210_00269</name>
</gene>
<evidence type="ECO:0000256" key="5">
    <source>
        <dbReference type="PROSITE-ProRule" id="PRU10141"/>
    </source>
</evidence>
<dbReference type="GO" id="GO:0005524">
    <property type="term" value="F:ATP binding"/>
    <property type="evidence" value="ECO:0007669"/>
    <property type="project" value="UniProtKB-UniRule"/>
</dbReference>
<dbReference type="InterPro" id="IPR036770">
    <property type="entry name" value="Ankyrin_rpt-contain_sf"/>
</dbReference>
<sequence>MEGIQKFFGEMNSIKTSVRGVENEYEDNPEEGLTIIPENTKNVNFARGFTPRNSIEMNPSFAQSERSAVSHLSFGSDHRGKLINLAAPVSNTNGGLGNMDDTQHLVKGKGILASRKDVSVDPDEFASGCKLLQACALGNLPLVNKHLQQYPHHINFRDYDRRTALHVAASEGHLHIVIPLVERYNASINRSDRWGGSPLDDAHRHRHAEVIHYLRSKGGSTGSTDHTTNLITAAAAGDVDELKVLLSGFEVGNSSQKGSSQKGNSQKGNSQKGNSQKGNSQKGGVMNRIRKNSDASATMNNSNPILHTTKVDINGGDYDGRTPLHVAAAGGHVMVCRFLISKGANVNVVDNWNCRPLDDAIRMSRVAVIKLLKENGADVGTGKHLDDSGKGRQSQDEKNLKVEFSELVVVDKIGSGAFGEIFKCKWRGTLVAAKCIRNTKIIEYWKEDNLIASVRSHGSDTMGAEEVEDALRDFREETSILRSLRHPNIVMMLGYSTTENFEVMISELMRCSLLDVFTSHIIHRTKMSRKKQLTYAQQLARGMNYLHNCRPPVIHRDLKPANLLIDASGTLKISDFGLAKVRPDPSLQQTDTFRMTGETGSYRYMAVEVFRHEDYTETVDVYSFAMIFYYLLTGRPPWEELNGLTAVTKAATQADRPIVDRGWDSQVSNLMQRCWDENPNARPSFAFILEELQNYSKKALKLDIDNIGLEDDKKQCCVIM</sequence>
<dbReference type="PANTHER" id="PTHR44329:SF140">
    <property type="entry name" value="INACTIVE PROTEIN TYROSINE KINASE PTKL"/>
    <property type="match status" value="1"/>
</dbReference>
<dbReference type="PROSITE" id="PS00108">
    <property type="entry name" value="PROTEIN_KINASE_ST"/>
    <property type="match status" value="1"/>
</dbReference>
<dbReference type="PROSITE" id="PS50011">
    <property type="entry name" value="PROTEIN_KINASE_DOM"/>
    <property type="match status" value="1"/>
</dbReference>
<evidence type="ECO:0000256" key="4">
    <source>
        <dbReference type="PROSITE-ProRule" id="PRU00023"/>
    </source>
</evidence>
<dbReference type="SMART" id="SM00248">
    <property type="entry name" value="ANK"/>
    <property type="match status" value="4"/>
</dbReference>
<accession>A0AAD3CDI1</accession>
<evidence type="ECO:0000313" key="8">
    <source>
        <dbReference type="EMBL" id="GFH43796.1"/>
    </source>
</evidence>
<dbReference type="InterPro" id="IPR051681">
    <property type="entry name" value="Ser/Thr_Kinases-Pseudokinases"/>
</dbReference>